<evidence type="ECO:0000313" key="2">
    <source>
        <dbReference type="EMBL" id="PIL33196.1"/>
    </source>
</evidence>
<gene>
    <name evidence="2" type="ORF">GSI_04646</name>
</gene>
<proteinExistence type="predicted"/>
<dbReference type="Proteomes" id="UP000230002">
    <property type="component" value="Unassembled WGS sequence"/>
</dbReference>
<feature type="compositionally biased region" description="Basic and acidic residues" evidence="1">
    <location>
        <begin position="41"/>
        <end position="68"/>
    </location>
</feature>
<feature type="region of interest" description="Disordered" evidence="1">
    <location>
        <begin position="36"/>
        <end position="135"/>
    </location>
</feature>
<feature type="compositionally biased region" description="Basic residues" evidence="1">
    <location>
        <begin position="77"/>
        <end position="89"/>
    </location>
</feature>
<comment type="caution">
    <text evidence="2">The sequence shown here is derived from an EMBL/GenBank/DDBJ whole genome shotgun (WGS) entry which is preliminary data.</text>
</comment>
<name>A0A2G8SHF4_9APHY</name>
<reference evidence="2 3" key="1">
    <citation type="journal article" date="2015" name="Sci. Rep.">
        <title>Chromosome-level genome map provides insights into diverse defense mechanisms in the medicinal fungus Ganoderma sinense.</title>
        <authorList>
            <person name="Zhu Y."/>
            <person name="Xu J."/>
            <person name="Sun C."/>
            <person name="Zhou S."/>
            <person name="Xu H."/>
            <person name="Nelson D.R."/>
            <person name="Qian J."/>
            <person name="Song J."/>
            <person name="Luo H."/>
            <person name="Xiang L."/>
            <person name="Li Y."/>
            <person name="Xu Z."/>
            <person name="Ji A."/>
            <person name="Wang L."/>
            <person name="Lu S."/>
            <person name="Hayward A."/>
            <person name="Sun W."/>
            <person name="Li X."/>
            <person name="Schwartz D.C."/>
            <person name="Wang Y."/>
            <person name="Chen S."/>
        </authorList>
    </citation>
    <scope>NUCLEOTIDE SEQUENCE [LARGE SCALE GENOMIC DNA]</scope>
    <source>
        <strain evidence="2 3">ZZ0214-1</strain>
    </source>
</reference>
<organism evidence="2 3">
    <name type="scientific">Ganoderma sinense ZZ0214-1</name>
    <dbReference type="NCBI Taxonomy" id="1077348"/>
    <lineage>
        <taxon>Eukaryota</taxon>
        <taxon>Fungi</taxon>
        <taxon>Dikarya</taxon>
        <taxon>Basidiomycota</taxon>
        <taxon>Agaricomycotina</taxon>
        <taxon>Agaricomycetes</taxon>
        <taxon>Polyporales</taxon>
        <taxon>Polyporaceae</taxon>
        <taxon>Ganoderma</taxon>
    </lineage>
</organism>
<protein>
    <submittedName>
        <fullName evidence="2">Uncharacterized protein</fullName>
    </submittedName>
</protein>
<dbReference type="OrthoDB" id="2754176at2759"/>
<feature type="compositionally biased region" description="Basic residues" evidence="1">
    <location>
        <begin position="126"/>
        <end position="135"/>
    </location>
</feature>
<dbReference type="EMBL" id="AYKW01000008">
    <property type="protein sequence ID" value="PIL33196.1"/>
    <property type="molecule type" value="Genomic_DNA"/>
</dbReference>
<evidence type="ECO:0000313" key="3">
    <source>
        <dbReference type="Proteomes" id="UP000230002"/>
    </source>
</evidence>
<evidence type="ECO:0000256" key="1">
    <source>
        <dbReference type="SAM" id="MobiDB-lite"/>
    </source>
</evidence>
<accession>A0A2G8SHF4</accession>
<dbReference type="AlphaFoldDB" id="A0A2G8SHF4"/>
<sequence length="135" mass="14612">MGRQSKKKVFVDDKDAAIDLARAVANVVEEKTQIKIKTRHEKVSARTHPEHDGRESAKKSKGRLERAKAAVAQQAAHVKREKAKLRRRAKASDGANAQEGTTTVTSGEKPALAENSGLGSQPASKSKSKKRVTFG</sequence>
<keyword evidence="3" id="KW-1185">Reference proteome</keyword>